<feature type="region of interest" description="Disordered" evidence="2">
    <location>
        <begin position="162"/>
        <end position="203"/>
    </location>
</feature>
<gene>
    <name evidence="3" type="ORF">CR513_36561</name>
</gene>
<evidence type="ECO:0000256" key="2">
    <source>
        <dbReference type="SAM" id="MobiDB-lite"/>
    </source>
</evidence>
<feature type="coiled-coil region" evidence="1">
    <location>
        <begin position="49"/>
        <end position="120"/>
    </location>
</feature>
<organism evidence="3 4">
    <name type="scientific">Mucuna pruriens</name>
    <name type="common">Velvet bean</name>
    <name type="synonym">Dolichos pruriens</name>
    <dbReference type="NCBI Taxonomy" id="157652"/>
    <lineage>
        <taxon>Eukaryota</taxon>
        <taxon>Viridiplantae</taxon>
        <taxon>Streptophyta</taxon>
        <taxon>Embryophyta</taxon>
        <taxon>Tracheophyta</taxon>
        <taxon>Spermatophyta</taxon>
        <taxon>Magnoliopsida</taxon>
        <taxon>eudicotyledons</taxon>
        <taxon>Gunneridae</taxon>
        <taxon>Pentapetalae</taxon>
        <taxon>rosids</taxon>
        <taxon>fabids</taxon>
        <taxon>Fabales</taxon>
        <taxon>Fabaceae</taxon>
        <taxon>Papilionoideae</taxon>
        <taxon>50 kb inversion clade</taxon>
        <taxon>NPAAA clade</taxon>
        <taxon>indigoferoid/millettioid clade</taxon>
        <taxon>Phaseoleae</taxon>
        <taxon>Mucuna</taxon>
    </lineage>
</organism>
<evidence type="ECO:0000313" key="4">
    <source>
        <dbReference type="Proteomes" id="UP000257109"/>
    </source>
</evidence>
<comment type="caution">
    <text evidence="3">The sequence shown here is derived from an EMBL/GenBank/DDBJ whole genome shotgun (WGS) entry which is preliminary data.</text>
</comment>
<dbReference type="EMBL" id="QJKJ01007593">
    <property type="protein sequence ID" value="RDX82627.1"/>
    <property type="molecule type" value="Genomic_DNA"/>
</dbReference>
<feature type="non-terminal residue" evidence="3">
    <location>
        <position position="1"/>
    </location>
</feature>
<dbReference type="AlphaFoldDB" id="A0A371FW91"/>
<sequence>MEVAKYKFHDECLEKQRRQGLVEIIEERRKTVDWGSQADTMVWRLKEQASEQLEMVARVEEAARNAQEDARFWKDRKAKQSTHQHKYTTRLKSKAMESKVEALEQQNQDLRGEVGQLWEQMAQMFQILTQSNVVVMALVNTNVAEYTQNGYACNGWNTENAAKEEQKQQNTRNNGLVFNASSGASPNPKEDSGAQHQTSGNPPPFVSLEERLYAIEGGDKYGLEVIDLCLVLDVGLPAECDNYKGSSYPYVHLAMYCRKMAAYIYDDKDNLTGATLSCEDASRLGEILQKPSLRSINITKTWRLTDLGSRT</sequence>
<name>A0A371FW91_MUCPR</name>
<keyword evidence="1" id="KW-0175">Coiled coil</keyword>
<evidence type="ECO:0000313" key="3">
    <source>
        <dbReference type="EMBL" id="RDX82627.1"/>
    </source>
</evidence>
<feature type="compositionally biased region" description="Polar residues" evidence="2">
    <location>
        <begin position="168"/>
        <end position="185"/>
    </location>
</feature>
<evidence type="ECO:0000256" key="1">
    <source>
        <dbReference type="SAM" id="Coils"/>
    </source>
</evidence>
<proteinExistence type="predicted"/>
<dbReference type="Proteomes" id="UP000257109">
    <property type="component" value="Unassembled WGS sequence"/>
</dbReference>
<reference evidence="3" key="1">
    <citation type="submission" date="2018-05" db="EMBL/GenBank/DDBJ databases">
        <title>Draft genome of Mucuna pruriens seed.</title>
        <authorList>
            <person name="Nnadi N.E."/>
            <person name="Vos R."/>
            <person name="Hasami M.H."/>
            <person name="Devisetty U.K."/>
            <person name="Aguiy J.C."/>
        </authorList>
    </citation>
    <scope>NUCLEOTIDE SEQUENCE [LARGE SCALE GENOMIC DNA]</scope>
    <source>
        <strain evidence="3">JCA_2017</strain>
    </source>
</reference>
<accession>A0A371FW91</accession>
<keyword evidence="4" id="KW-1185">Reference proteome</keyword>
<protein>
    <submittedName>
        <fullName evidence="3">Uncharacterized protein</fullName>
    </submittedName>
</protein>